<organism evidence="1">
    <name type="scientific">Cuerna arida</name>
    <dbReference type="NCBI Taxonomy" id="1464854"/>
    <lineage>
        <taxon>Eukaryota</taxon>
        <taxon>Metazoa</taxon>
        <taxon>Ecdysozoa</taxon>
        <taxon>Arthropoda</taxon>
        <taxon>Hexapoda</taxon>
        <taxon>Insecta</taxon>
        <taxon>Pterygota</taxon>
        <taxon>Neoptera</taxon>
        <taxon>Paraneoptera</taxon>
        <taxon>Hemiptera</taxon>
        <taxon>Auchenorrhyncha</taxon>
        <taxon>Membracoidea</taxon>
        <taxon>Cicadellidae</taxon>
        <taxon>Cicadellinae</taxon>
        <taxon>Proconiini</taxon>
        <taxon>Cuerna</taxon>
    </lineage>
</organism>
<sequence>MNLIFNLIMKTLHWQENVFCVCALIYYLLLVPSLQNFTDSIYDDIIFYTNQSTWKRTPKPTPYMYGDLKIISDKKVKPQRPELFQVYWSLNETLNVLYDPKYKDVPGAIFLKKIWEDATTPKKVYYRSTRRPKTSTEPYWYWEQPVKKLPGRQNPFILVEGTERHLKRYLMKRIMKNTGCTRVRTIPKCTYKLRRQFEGASLLPLKRVFVTLQFYLAALDAERILETEPVIMSGLWLNHAAEYLARKYTNSSQLPPPGDPCYQWPADLLKPDITFYLQVPRVVKKGGLDEAHRYLRVVEVVKRMEPPVVMLNETFCNATMPNVIRLRHLMKDMIGERFPHIRFTNPNAI</sequence>
<dbReference type="EMBL" id="GECZ01017841">
    <property type="protein sequence ID" value="JAS51928.1"/>
    <property type="molecule type" value="Transcribed_RNA"/>
</dbReference>
<name>A0A1B6FP01_9HEMI</name>
<dbReference type="AlphaFoldDB" id="A0A1B6FP01"/>
<gene>
    <name evidence="1" type="ORF">g.12041</name>
</gene>
<accession>A0A1B6FP01</accession>
<evidence type="ECO:0000313" key="1">
    <source>
        <dbReference type="EMBL" id="JAS51928.1"/>
    </source>
</evidence>
<protein>
    <submittedName>
        <fullName evidence="1">Uncharacterized protein</fullName>
    </submittedName>
</protein>
<reference evidence="1" key="1">
    <citation type="submission" date="2015-11" db="EMBL/GenBank/DDBJ databases">
        <title>De novo transcriptome assembly of four potential Pierce s Disease insect vectors from Arizona vineyards.</title>
        <authorList>
            <person name="Tassone E.E."/>
        </authorList>
    </citation>
    <scope>NUCLEOTIDE SEQUENCE</scope>
</reference>
<proteinExistence type="predicted"/>